<name>A0A543LIK7_9BURK</name>
<dbReference type="Proteomes" id="UP000316993">
    <property type="component" value="Unassembled WGS sequence"/>
</dbReference>
<reference evidence="2 3" key="1">
    <citation type="submission" date="2019-06" db="EMBL/GenBank/DDBJ databases">
        <title>Genomic Encyclopedia of Archaeal and Bacterial Type Strains, Phase II (KMG-II): from individual species to whole genera.</title>
        <authorList>
            <person name="Goeker M."/>
        </authorList>
    </citation>
    <scope>NUCLEOTIDE SEQUENCE [LARGE SCALE GENOMIC DNA]</scope>
    <source>
        <strain evidence="2 3">DSM 7270</strain>
    </source>
</reference>
<protein>
    <submittedName>
        <fullName evidence="2">Uncharacterized protein</fullName>
    </submittedName>
</protein>
<comment type="caution">
    <text evidence="2">The sequence shown here is derived from an EMBL/GenBank/DDBJ whole genome shotgun (WGS) entry which is preliminary data.</text>
</comment>
<dbReference type="AlphaFoldDB" id="A0A543LIK7"/>
<evidence type="ECO:0000313" key="2">
    <source>
        <dbReference type="EMBL" id="TQN07160.1"/>
    </source>
</evidence>
<evidence type="ECO:0000313" key="3">
    <source>
        <dbReference type="Proteomes" id="UP000316993"/>
    </source>
</evidence>
<organism evidence="2 3">
    <name type="scientific">Acidovorax temperans</name>
    <dbReference type="NCBI Taxonomy" id="80878"/>
    <lineage>
        <taxon>Bacteria</taxon>
        <taxon>Pseudomonadati</taxon>
        <taxon>Pseudomonadota</taxon>
        <taxon>Betaproteobacteria</taxon>
        <taxon>Burkholderiales</taxon>
        <taxon>Comamonadaceae</taxon>
        <taxon>Acidovorax</taxon>
    </lineage>
</organism>
<dbReference type="EMBL" id="VFPV01000001">
    <property type="protein sequence ID" value="TQN07160.1"/>
    <property type="molecule type" value="Genomic_DNA"/>
</dbReference>
<sequence>MKLNPFSKKSNPYLDKIKSEHDALNLELAPLKAELAEAEAEHAAAREKQNRLRDAAGSLSMNTPPAAKAHWPILCEANQRMERLKSKVSNLESQLRPLQQVLATPERFAVARKQLDDLMAQRKALTAEAQTVDGQLGKIAKRLEDLDARIAVETKSASRALLDTEAEFVVPETLTKLEVELRITRASQAELERQRDAIQVQLAGLPDAVRKARDHFIHCRAAMAEIELHEQLMPVMNALARASAARRQINYHHDESRFPVEIPRALIEAAGDALAAEMPAA</sequence>
<gene>
    <name evidence="2" type="ORF">BDD18_0252</name>
</gene>
<evidence type="ECO:0000256" key="1">
    <source>
        <dbReference type="SAM" id="Coils"/>
    </source>
</evidence>
<proteinExistence type="predicted"/>
<feature type="coiled-coil region" evidence="1">
    <location>
        <begin position="14"/>
        <end position="135"/>
    </location>
</feature>
<keyword evidence="1" id="KW-0175">Coiled coil</keyword>
<accession>A0A543LIK7</accession>
<dbReference type="RefSeq" id="WP_066690604.1">
    <property type="nucleotide sequence ID" value="NZ_VFPV01000001.1"/>
</dbReference>
<dbReference type="Gene3D" id="1.10.287.1490">
    <property type="match status" value="1"/>
</dbReference>